<dbReference type="InterPro" id="IPR003591">
    <property type="entry name" value="Leu-rich_rpt_typical-subtyp"/>
</dbReference>
<dbReference type="Proteomes" id="UP000792457">
    <property type="component" value="Unassembled WGS sequence"/>
</dbReference>
<accession>A0A8K0P192</accession>
<dbReference type="InterPro" id="IPR025875">
    <property type="entry name" value="Leu-rich_rpt_4"/>
</dbReference>
<sequence>MPLVEGPRIARNRKIPPWIIDEEKEWKMEDPLRKDKETDEEEALRAKMDSLDTDNIYPAISLMTKPPLPKDFRKDCCDDDLEEWASLTQREREALEGKLTFFLLRRGLSDFDYSSYGFTRLDLSQNALSDISLFLYLPSTFPSLKHLDLSYNKLTDISPLSALSTITHLDVSHNKLKDLLFMYPEWYWNVDEPQSKTADSAWRTLAQLSSMGWALCGPSTSPLQWVNYSHNLVTKLGGERHWSHYPRLAYLNLSHNRISDTRSEGRLQGQQQPNSETSSAECGLAKLSILHTLDLSHNHIRHVEGLNGVKAH</sequence>
<evidence type="ECO:0000313" key="3">
    <source>
        <dbReference type="EMBL" id="KAG8228888.1"/>
    </source>
</evidence>
<protein>
    <submittedName>
        <fullName evidence="3">Uncharacterized protein</fullName>
    </submittedName>
</protein>
<comment type="caution">
    <text evidence="3">The sequence shown here is derived from an EMBL/GenBank/DDBJ whole genome shotgun (WGS) entry which is preliminary data.</text>
</comment>
<keyword evidence="4" id="KW-1185">Reference proteome</keyword>
<dbReference type="PROSITE" id="PS51450">
    <property type="entry name" value="LRR"/>
    <property type="match status" value="3"/>
</dbReference>
<dbReference type="AlphaFoldDB" id="A0A8K0P192"/>
<evidence type="ECO:0000256" key="2">
    <source>
        <dbReference type="ARBA" id="ARBA00022737"/>
    </source>
</evidence>
<dbReference type="PRINTS" id="PR00019">
    <property type="entry name" value="LEURICHRPT"/>
</dbReference>
<evidence type="ECO:0000256" key="1">
    <source>
        <dbReference type="ARBA" id="ARBA00022614"/>
    </source>
</evidence>
<dbReference type="SUPFAM" id="SSF52047">
    <property type="entry name" value="RNI-like"/>
    <property type="match status" value="1"/>
</dbReference>
<dbReference type="Gene3D" id="3.80.10.10">
    <property type="entry name" value="Ribonuclease Inhibitor"/>
    <property type="match status" value="2"/>
</dbReference>
<dbReference type="PANTHER" id="PTHR15454:SF56">
    <property type="entry name" value="PROTEIN PHOSPHATASE 1 REGULATORY SUBUNIT 7-RELATED"/>
    <property type="match status" value="1"/>
</dbReference>
<gene>
    <name evidence="3" type="ORF">J437_LFUL007625</name>
</gene>
<dbReference type="EMBL" id="KZ308393">
    <property type="protein sequence ID" value="KAG8228888.1"/>
    <property type="molecule type" value="Genomic_DNA"/>
</dbReference>
<dbReference type="PANTHER" id="PTHR15454">
    <property type="entry name" value="NISCHARIN RELATED"/>
    <property type="match status" value="1"/>
</dbReference>
<dbReference type="OrthoDB" id="676979at2759"/>
<proteinExistence type="predicted"/>
<keyword evidence="2" id="KW-0677">Repeat</keyword>
<evidence type="ECO:0000313" key="4">
    <source>
        <dbReference type="Proteomes" id="UP000792457"/>
    </source>
</evidence>
<dbReference type="GO" id="GO:0005737">
    <property type="term" value="C:cytoplasm"/>
    <property type="evidence" value="ECO:0007669"/>
    <property type="project" value="TreeGrafter"/>
</dbReference>
<reference evidence="3" key="2">
    <citation type="submission" date="2017-10" db="EMBL/GenBank/DDBJ databases">
        <title>Ladona fulva Genome sequencing and assembly.</title>
        <authorList>
            <person name="Murali S."/>
            <person name="Richards S."/>
            <person name="Bandaranaike D."/>
            <person name="Bellair M."/>
            <person name="Blankenburg K."/>
            <person name="Chao H."/>
            <person name="Dinh H."/>
            <person name="Doddapaneni H."/>
            <person name="Dugan-Rocha S."/>
            <person name="Elkadiri S."/>
            <person name="Gnanaolivu R."/>
            <person name="Hernandez B."/>
            <person name="Skinner E."/>
            <person name="Javaid M."/>
            <person name="Lee S."/>
            <person name="Li M."/>
            <person name="Ming W."/>
            <person name="Munidasa M."/>
            <person name="Muniz J."/>
            <person name="Nguyen L."/>
            <person name="Hughes D."/>
            <person name="Osuji N."/>
            <person name="Pu L.-L."/>
            <person name="Puazo M."/>
            <person name="Qu C."/>
            <person name="Quiroz J."/>
            <person name="Raj R."/>
            <person name="Weissenberger G."/>
            <person name="Xin Y."/>
            <person name="Zou X."/>
            <person name="Han Y."/>
            <person name="Worley K."/>
            <person name="Muzny D."/>
            <person name="Gibbs R."/>
        </authorList>
    </citation>
    <scope>NUCLEOTIDE SEQUENCE</scope>
    <source>
        <strain evidence="3">Sampled in the wild</strain>
    </source>
</reference>
<dbReference type="SMART" id="SM00365">
    <property type="entry name" value="LRR_SD22"/>
    <property type="match status" value="2"/>
</dbReference>
<feature type="non-terminal residue" evidence="3">
    <location>
        <position position="1"/>
    </location>
</feature>
<dbReference type="InterPro" id="IPR001611">
    <property type="entry name" value="Leu-rich_rpt"/>
</dbReference>
<reference evidence="3" key="1">
    <citation type="submission" date="2013-04" db="EMBL/GenBank/DDBJ databases">
        <authorList>
            <person name="Qu J."/>
            <person name="Murali S.C."/>
            <person name="Bandaranaike D."/>
            <person name="Bellair M."/>
            <person name="Blankenburg K."/>
            <person name="Chao H."/>
            <person name="Dinh H."/>
            <person name="Doddapaneni H."/>
            <person name="Downs B."/>
            <person name="Dugan-Rocha S."/>
            <person name="Elkadiri S."/>
            <person name="Gnanaolivu R.D."/>
            <person name="Hernandez B."/>
            <person name="Javaid M."/>
            <person name="Jayaseelan J.C."/>
            <person name="Lee S."/>
            <person name="Li M."/>
            <person name="Ming W."/>
            <person name="Munidasa M."/>
            <person name="Muniz J."/>
            <person name="Nguyen L."/>
            <person name="Ongeri F."/>
            <person name="Osuji N."/>
            <person name="Pu L.-L."/>
            <person name="Puazo M."/>
            <person name="Qu C."/>
            <person name="Quiroz J."/>
            <person name="Raj R."/>
            <person name="Weissenberger G."/>
            <person name="Xin Y."/>
            <person name="Zou X."/>
            <person name="Han Y."/>
            <person name="Richards S."/>
            <person name="Worley K."/>
            <person name="Muzny D."/>
            <person name="Gibbs R."/>
        </authorList>
    </citation>
    <scope>NUCLEOTIDE SEQUENCE</scope>
    <source>
        <strain evidence="3">Sampled in the wild</strain>
    </source>
</reference>
<dbReference type="Pfam" id="PF12799">
    <property type="entry name" value="LRR_4"/>
    <property type="match status" value="1"/>
</dbReference>
<dbReference type="SMART" id="SM00369">
    <property type="entry name" value="LRR_TYP"/>
    <property type="match status" value="2"/>
</dbReference>
<dbReference type="InterPro" id="IPR032675">
    <property type="entry name" value="LRR_dom_sf"/>
</dbReference>
<organism evidence="3 4">
    <name type="scientific">Ladona fulva</name>
    <name type="common">Scarce chaser dragonfly</name>
    <name type="synonym">Libellula fulva</name>
    <dbReference type="NCBI Taxonomy" id="123851"/>
    <lineage>
        <taxon>Eukaryota</taxon>
        <taxon>Metazoa</taxon>
        <taxon>Ecdysozoa</taxon>
        <taxon>Arthropoda</taxon>
        <taxon>Hexapoda</taxon>
        <taxon>Insecta</taxon>
        <taxon>Pterygota</taxon>
        <taxon>Palaeoptera</taxon>
        <taxon>Odonata</taxon>
        <taxon>Epiprocta</taxon>
        <taxon>Anisoptera</taxon>
        <taxon>Libelluloidea</taxon>
        <taxon>Libellulidae</taxon>
        <taxon>Ladona</taxon>
    </lineage>
</organism>
<name>A0A8K0P192_LADFU</name>
<dbReference type="Pfam" id="PF13516">
    <property type="entry name" value="LRR_6"/>
    <property type="match status" value="2"/>
</dbReference>
<keyword evidence="1" id="KW-0433">Leucine-rich repeat</keyword>